<name>A0A3N4LF42_9PEZI</name>
<feature type="compositionally biased region" description="Low complexity" evidence="1">
    <location>
        <begin position="51"/>
        <end position="72"/>
    </location>
</feature>
<keyword evidence="3" id="KW-1185">Reference proteome</keyword>
<organism evidence="2 3">
    <name type="scientific">Terfezia boudieri ATCC MYA-4762</name>
    <dbReference type="NCBI Taxonomy" id="1051890"/>
    <lineage>
        <taxon>Eukaryota</taxon>
        <taxon>Fungi</taxon>
        <taxon>Dikarya</taxon>
        <taxon>Ascomycota</taxon>
        <taxon>Pezizomycotina</taxon>
        <taxon>Pezizomycetes</taxon>
        <taxon>Pezizales</taxon>
        <taxon>Pezizaceae</taxon>
        <taxon>Terfezia</taxon>
    </lineage>
</organism>
<feature type="compositionally biased region" description="Basic and acidic residues" evidence="1">
    <location>
        <begin position="267"/>
        <end position="280"/>
    </location>
</feature>
<accession>A0A3N4LF42</accession>
<feature type="compositionally biased region" description="Basic and acidic residues" evidence="1">
    <location>
        <begin position="141"/>
        <end position="164"/>
    </location>
</feature>
<evidence type="ECO:0000313" key="3">
    <source>
        <dbReference type="Proteomes" id="UP000267821"/>
    </source>
</evidence>
<dbReference type="Proteomes" id="UP000267821">
    <property type="component" value="Unassembled WGS sequence"/>
</dbReference>
<protein>
    <submittedName>
        <fullName evidence="2">Uncharacterized protein</fullName>
    </submittedName>
</protein>
<proteinExistence type="predicted"/>
<feature type="region of interest" description="Disordered" evidence="1">
    <location>
        <begin position="51"/>
        <end position="83"/>
    </location>
</feature>
<reference evidence="2 3" key="1">
    <citation type="journal article" date="2018" name="Nat. Ecol. Evol.">
        <title>Pezizomycetes genomes reveal the molecular basis of ectomycorrhizal truffle lifestyle.</title>
        <authorList>
            <person name="Murat C."/>
            <person name="Payen T."/>
            <person name="Noel B."/>
            <person name="Kuo A."/>
            <person name="Morin E."/>
            <person name="Chen J."/>
            <person name="Kohler A."/>
            <person name="Krizsan K."/>
            <person name="Balestrini R."/>
            <person name="Da Silva C."/>
            <person name="Montanini B."/>
            <person name="Hainaut M."/>
            <person name="Levati E."/>
            <person name="Barry K.W."/>
            <person name="Belfiori B."/>
            <person name="Cichocki N."/>
            <person name="Clum A."/>
            <person name="Dockter R.B."/>
            <person name="Fauchery L."/>
            <person name="Guy J."/>
            <person name="Iotti M."/>
            <person name="Le Tacon F."/>
            <person name="Lindquist E.A."/>
            <person name="Lipzen A."/>
            <person name="Malagnac F."/>
            <person name="Mello A."/>
            <person name="Molinier V."/>
            <person name="Miyauchi S."/>
            <person name="Poulain J."/>
            <person name="Riccioni C."/>
            <person name="Rubini A."/>
            <person name="Sitrit Y."/>
            <person name="Splivallo R."/>
            <person name="Traeger S."/>
            <person name="Wang M."/>
            <person name="Zifcakova L."/>
            <person name="Wipf D."/>
            <person name="Zambonelli A."/>
            <person name="Paolocci F."/>
            <person name="Nowrousian M."/>
            <person name="Ottonello S."/>
            <person name="Baldrian P."/>
            <person name="Spatafora J.W."/>
            <person name="Henrissat B."/>
            <person name="Nagy L.G."/>
            <person name="Aury J.M."/>
            <person name="Wincker P."/>
            <person name="Grigoriev I.V."/>
            <person name="Bonfante P."/>
            <person name="Martin F.M."/>
        </authorList>
    </citation>
    <scope>NUCLEOTIDE SEQUENCE [LARGE SCALE GENOMIC DNA]</scope>
    <source>
        <strain evidence="2 3">ATCC MYA-4762</strain>
    </source>
</reference>
<evidence type="ECO:0000256" key="1">
    <source>
        <dbReference type="SAM" id="MobiDB-lite"/>
    </source>
</evidence>
<sequence length="286" mass="30876">MSESFYTSLVGEIRYMTPGTAEEAAETLARFERAVGAEEAVVHNITVIPDSTLPTPSASPSPQQQSVTTTTPLGPDSISPTQCTFSSQHQQAAAITTTVGGATPVKVEPEIGISEKPSRDSYIEGNSPICNLGASGGPLECSRDGESSTHATEATRSEHIRDVDSHMSNSVAACYQGLSASQHVTESTPRKPLTQEETKAEIRRYEAEMEAMIQKADANSLGKTTELSVVTRLVEEAKKRPSAVNRKIQRNVQRALADVGGFDRRCRESSRYKTPEEEGTRSAFLE</sequence>
<feature type="region of interest" description="Disordered" evidence="1">
    <location>
        <begin position="138"/>
        <end position="164"/>
    </location>
</feature>
<evidence type="ECO:0000313" key="2">
    <source>
        <dbReference type="EMBL" id="RPB19311.1"/>
    </source>
</evidence>
<gene>
    <name evidence="2" type="ORF">L211DRAFT_853345</name>
</gene>
<dbReference type="AlphaFoldDB" id="A0A3N4LF42"/>
<dbReference type="EMBL" id="ML121592">
    <property type="protein sequence ID" value="RPB19311.1"/>
    <property type="molecule type" value="Genomic_DNA"/>
</dbReference>
<dbReference type="InParanoid" id="A0A3N4LF42"/>
<feature type="region of interest" description="Disordered" evidence="1">
    <location>
        <begin position="267"/>
        <end position="286"/>
    </location>
</feature>